<dbReference type="SUPFAM" id="SSF52980">
    <property type="entry name" value="Restriction endonuclease-like"/>
    <property type="match status" value="1"/>
</dbReference>
<evidence type="ECO:0000259" key="2">
    <source>
        <dbReference type="Pfam" id="PF01396"/>
    </source>
</evidence>
<keyword evidence="1" id="KW-0812">Transmembrane</keyword>
<dbReference type="InterPro" id="IPR007560">
    <property type="entry name" value="Restrct_endonuc_IV_Mrr"/>
</dbReference>
<feature type="domain" description="Restriction endonuclease type IV Mrr" evidence="3">
    <location>
        <begin position="109"/>
        <end position="215"/>
    </location>
</feature>
<dbReference type="InterPro" id="IPR013498">
    <property type="entry name" value="Topo_IA_Znf"/>
</dbReference>
<dbReference type="InterPro" id="IPR011335">
    <property type="entry name" value="Restrct_endonuc-II-like"/>
</dbReference>
<evidence type="ECO:0000256" key="1">
    <source>
        <dbReference type="SAM" id="Phobius"/>
    </source>
</evidence>
<comment type="caution">
    <text evidence="4">The sequence shown here is derived from an EMBL/GenBank/DDBJ whole genome shotgun (WGS) entry which is preliminary data.</text>
</comment>
<dbReference type="Pfam" id="PF04471">
    <property type="entry name" value="Mrr_cat"/>
    <property type="match status" value="1"/>
</dbReference>
<sequence>MARRKKTSLLEDLFNMTAALPWWVGVTLAAVVFWYLDSLAAQPIPVATNAEQLLSGVKYQALQTFGFYGRFVFPFFLLAGSVASFFARRKRVKLLASARNTESSDPFSTLSWHDFELLVGQYFRELGYSVAETSFGADGGVDLRVKDGAETYLVQCKLWKASKVPVTVVRELYGVMMAEGASGAIVVTSGEFTPDAKRFAEGKSIVLVDGRLLVNSIRNKEPCSELKADIRCPLCGNDMLLRKARKGPNTGNFFYGCSRYPGCKGVRDTAAETQFNAQIRA</sequence>
<feature type="transmembrane region" description="Helical" evidence="1">
    <location>
        <begin position="67"/>
        <end position="87"/>
    </location>
</feature>
<dbReference type="Gene3D" id="3.40.1350.10">
    <property type="match status" value="1"/>
</dbReference>
<feature type="domain" description="DNA topoisomerase type IA zn finger" evidence="2">
    <location>
        <begin position="230"/>
        <end position="267"/>
    </location>
</feature>
<evidence type="ECO:0000313" key="4">
    <source>
        <dbReference type="EMBL" id="MDR7120162.1"/>
    </source>
</evidence>
<dbReference type="PANTHER" id="PTHR30015:SF7">
    <property type="entry name" value="TYPE IV METHYL-DIRECTED RESTRICTION ENZYME ECOKMRR"/>
    <property type="match status" value="1"/>
</dbReference>
<evidence type="ECO:0000259" key="3">
    <source>
        <dbReference type="Pfam" id="PF04471"/>
    </source>
</evidence>
<keyword evidence="1" id="KW-1133">Transmembrane helix</keyword>
<name>A0ABU1VWU6_9GAMM</name>
<feature type="transmembrane region" description="Helical" evidence="1">
    <location>
        <begin position="12"/>
        <end position="36"/>
    </location>
</feature>
<evidence type="ECO:0000313" key="5">
    <source>
        <dbReference type="Proteomes" id="UP001257909"/>
    </source>
</evidence>
<keyword evidence="1" id="KW-0472">Membrane</keyword>
<dbReference type="SUPFAM" id="SSF57783">
    <property type="entry name" value="Zinc beta-ribbon"/>
    <property type="match status" value="1"/>
</dbReference>
<dbReference type="PANTHER" id="PTHR30015">
    <property type="entry name" value="MRR RESTRICTION SYSTEM PROTEIN"/>
    <property type="match status" value="1"/>
</dbReference>
<dbReference type="RefSeq" id="WP_310275358.1">
    <property type="nucleotide sequence ID" value="NZ_JAVDWR010000002.1"/>
</dbReference>
<dbReference type="Pfam" id="PF01396">
    <property type="entry name" value="Zn_ribbon_Top1"/>
    <property type="match status" value="1"/>
</dbReference>
<gene>
    <name evidence="4" type="ORF">J2W69_001091</name>
</gene>
<accession>A0ABU1VWU6</accession>
<dbReference type="Gene3D" id="3.30.65.10">
    <property type="entry name" value="Bacterial Topoisomerase I, domain 1"/>
    <property type="match status" value="1"/>
</dbReference>
<proteinExistence type="predicted"/>
<organism evidence="4 5">
    <name type="scientific">Rheinheimera soli</name>
    <dbReference type="NCBI Taxonomy" id="443616"/>
    <lineage>
        <taxon>Bacteria</taxon>
        <taxon>Pseudomonadati</taxon>
        <taxon>Pseudomonadota</taxon>
        <taxon>Gammaproteobacteria</taxon>
        <taxon>Chromatiales</taxon>
        <taxon>Chromatiaceae</taxon>
        <taxon>Rheinheimera</taxon>
    </lineage>
</organism>
<dbReference type="Proteomes" id="UP001257909">
    <property type="component" value="Unassembled WGS sequence"/>
</dbReference>
<dbReference type="InterPro" id="IPR052906">
    <property type="entry name" value="Type_IV_Methyl-Rstrct_Enzyme"/>
</dbReference>
<dbReference type="EMBL" id="JAVDWR010000002">
    <property type="protein sequence ID" value="MDR7120162.1"/>
    <property type="molecule type" value="Genomic_DNA"/>
</dbReference>
<keyword evidence="5" id="KW-1185">Reference proteome</keyword>
<dbReference type="InterPro" id="IPR011856">
    <property type="entry name" value="tRNA_endonuc-like_dom_sf"/>
</dbReference>
<protein>
    <submittedName>
        <fullName evidence="4">Restriction system protein</fullName>
    </submittedName>
</protein>
<reference evidence="4 5" key="1">
    <citation type="submission" date="2023-07" db="EMBL/GenBank/DDBJ databases">
        <title>Sorghum-associated microbial communities from plants grown in Nebraska, USA.</title>
        <authorList>
            <person name="Schachtman D."/>
        </authorList>
    </citation>
    <scope>NUCLEOTIDE SEQUENCE [LARGE SCALE GENOMIC DNA]</scope>
    <source>
        <strain evidence="4 5">4138</strain>
    </source>
</reference>